<dbReference type="AlphaFoldDB" id="A0AA95HBT4"/>
<gene>
    <name evidence="2" type="ORF">QJT80_07410</name>
</gene>
<organism evidence="2">
    <name type="scientific">Candidatus Thiocaldithrix dubininis</name>
    <dbReference type="NCBI Taxonomy" id="3080823"/>
    <lineage>
        <taxon>Bacteria</taxon>
        <taxon>Pseudomonadati</taxon>
        <taxon>Pseudomonadota</taxon>
        <taxon>Gammaproteobacteria</taxon>
        <taxon>Thiotrichales</taxon>
        <taxon>Thiotrichaceae</taxon>
        <taxon>Candidatus Thiocaldithrix</taxon>
    </lineage>
</organism>
<dbReference type="KEGG" id="tdu:QJT80_07410"/>
<accession>A0AA95HBT4</accession>
<reference evidence="2" key="1">
    <citation type="journal article" date="2023" name="Int. J. Mol. Sci.">
        <title>Metagenomics Revealed a New Genus 'Candidatus Thiocaldithrix dubininis' gen. nov., sp. nov. and a New Species 'Candidatus Thiothrix putei' sp. nov. in the Family Thiotrichaceae, Some Members of Which Have Traits of Both Na+- and H+-Motive Energetics.</title>
        <authorList>
            <person name="Ravin N.V."/>
            <person name="Muntyan M.S."/>
            <person name="Smolyakov D.D."/>
            <person name="Rudenko T.S."/>
            <person name="Beletsky A.V."/>
            <person name="Mardanov A.V."/>
            <person name="Grabovich M.Y."/>
        </authorList>
    </citation>
    <scope>NUCLEOTIDE SEQUENCE</scope>
    <source>
        <strain evidence="2">GKL-01</strain>
    </source>
</reference>
<dbReference type="InterPro" id="IPR016187">
    <property type="entry name" value="CTDL_fold"/>
</dbReference>
<sequence>MIFILFSKAYAEDLAAPPPLWRLPSSTLVDLVFLPAGEFSMGCVPNRDAQTVPCPGVTLPARVVKVKTFAIGRYEVSIQEWQQCVTEAACPTIITTEQNQRLPITGVSFEDIQRYIAWLNAKTGQVYRLPSEAEWEYAARAKVEAAYPLGNALSCEQAHYDRDACQHTTLAAVDAYPANAWGVAGTVGNAWEWVADCWHANYEYAPKQASAWTAGCDADDQGVVRGGAYVLKAADVRTLSRKPVKKSARQGLLGFRLAKTL</sequence>
<reference evidence="2" key="2">
    <citation type="submission" date="2023-04" db="EMBL/GenBank/DDBJ databases">
        <authorList>
            <person name="Beletskiy A.V."/>
            <person name="Mardanov A.V."/>
            <person name="Ravin N.V."/>
        </authorList>
    </citation>
    <scope>NUCLEOTIDE SEQUENCE</scope>
    <source>
        <strain evidence="2">GKL-01</strain>
    </source>
</reference>
<dbReference type="GO" id="GO:0120147">
    <property type="term" value="F:formylglycine-generating oxidase activity"/>
    <property type="evidence" value="ECO:0007669"/>
    <property type="project" value="TreeGrafter"/>
</dbReference>
<dbReference type="PANTHER" id="PTHR23150:SF19">
    <property type="entry name" value="FORMYLGLYCINE-GENERATING ENZYME"/>
    <property type="match status" value="1"/>
</dbReference>
<dbReference type="InterPro" id="IPR005532">
    <property type="entry name" value="SUMF_dom"/>
</dbReference>
<dbReference type="Gene3D" id="3.90.1580.10">
    <property type="entry name" value="paralog of FGE (formylglycine-generating enzyme)"/>
    <property type="match status" value="1"/>
</dbReference>
<evidence type="ECO:0000259" key="1">
    <source>
        <dbReference type="Pfam" id="PF03781"/>
    </source>
</evidence>
<dbReference type="SUPFAM" id="SSF56436">
    <property type="entry name" value="C-type lectin-like"/>
    <property type="match status" value="1"/>
</dbReference>
<dbReference type="InterPro" id="IPR042095">
    <property type="entry name" value="SUMF_sf"/>
</dbReference>
<dbReference type="PANTHER" id="PTHR23150">
    <property type="entry name" value="SULFATASE MODIFYING FACTOR 1, 2"/>
    <property type="match status" value="1"/>
</dbReference>
<evidence type="ECO:0000313" key="2">
    <source>
        <dbReference type="EMBL" id="WGZ92304.1"/>
    </source>
</evidence>
<feature type="domain" description="Sulfatase-modifying factor enzyme-like" evidence="1">
    <location>
        <begin position="29"/>
        <end position="259"/>
    </location>
</feature>
<protein>
    <submittedName>
        <fullName evidence="2">SUMF1/EgtB/PvdO family nonheme iron enzyme</fullName>
    </submittedName>
</protein>
<dbReference type="Proteomes" id="UP001300672">
    <property type="component" value="Chromosome"/>
</dbReference>
<proteinExistence type="predicted"/>
<dbReference type="InterPro" id="IPR051043">
    <property type="entry name" value="Sulfatase_Mod_Factor_Kinase"/>
</dbReference>
<name>A0AA95HBT4_9GAMM</name>
<dbReference type="EMBL" id="CP124755">
    <property type="protein sequence ID" value="WGZ92304.1"/>
    <property type="molecule type" value="Genomic_DNA"/>
</dbReference>
<dbReference type="Pfam" id="PF03781">
    <property type="entry name" value="FGE-sulfatase"/>
    <property type="match status" value="1"/>
</dbReference>